<proteinExistence type="inferred from homology"/>
<dbReference type="PROSITE" id="PS50262">
    <property type="entry name" value="G_PROTEIN_RECEP_F1_2"/>
    <property type="match status" value="1"/>
</dbReference>
<dbReference type="InterPro" id="IPR000496">
    <property type="entry name" value="Brdyknn_rcpt"/>
</dbReference>
<dbReference type="Proteomes" id="UP000265160">
    <property type="component" value="LG19"/>
</dbReference>
<keyword evidence="10 11" id="KW-0807">Transducer</keyword>
<dbReference type="SUPFAM" id="SSF81321">
    <property type="entry name" value="Family A G protein-coupled receptor-like"/>
    <property type="match status" value="1"/>
</dbReference>
<dbReference type="Pfam" id="PF00001">
    <property type="entry name" value="7tm_1"/>
    <property type="match status" value="1"/>
</dbReference>
<feature type="transmembrane region" description="Helical" evidence="12">
    <location>
        <begin position="177"/>
        <end position="200"/>
    </location>
</feature>
<evidence type="ECO:0000256" key="9">
    <source>
        <dbReference type="ARBA" id="ARBA00023180"/>
    </source>
</evidence>
<accession>A0A3P9B1L9</accession>
<dbReference type="InterPro" id="IPR017452">
    <property type="entry name" value="GPCR_Rhodpsn_7TM"/>
</dbReference>
<dbReference type="GO" id="GO:0016493">
    <property type="term" value="F:C-C chemokine receptor activity"/>
    <property type="evidence" value="ECO:0007669"/>
    <property type="project" value="TreeGrafter"/>
</dbReference>
<reference evidence="14" key="3">
    <citation type="submission" date="2025-09" db="UniProtKB">
        <authorList>
            <consortium name="Ensembl"/>
        </authorList>
    </citation>
    <scope>IDENTIFICATION</scope>
</reference>
<keyword evidence="5 11" id="KW-0297">G-protein coupled receptor</keyword>
<evidence type="ECO:0000256" key="3">
    <source>
        <dbReference type="ARBA" id="ARBA00022692"/>
    </source>
</evidence>
<protein>
    <submittedName>
        <fullName evidence="14">Bradykinin receptor B2</fullName>
    </submittedName>
</protein>
<keyword evidence="2" id="KW-1003">Cell membrane</keyword>
<keyword evidence="4 12" id="KW-1133">Transmembrane helix</keyword>
<feature type="transmembrane region" description="Helical" evidence="12">
    <location>
        <begin position="316"/>
        <end position="335"/>
    </location>
</feature>
<reference evidence="14" key="2">
    <citation type="submission" date="2025-08" db="UniProtKB">
        <authorList>
            <consortium name="Ensembl"/>
        </authorList>
    </citation>
    <scope>IDENTIFICATION</scope>
</reference>
<dbReference type="STRING" id="106582.ENSMZEP00005003632"/>
<evidence type="ECO:0000313" key="14">
    <source>
        <dbReference type="Ensembl" id="ENSMZEP00005003632.1"/>
    </source>
</evidence>
<sequence>MSFNDNEVYHCVPYNIAFHNVLPVLLSSLCSIRSNSYSVKMSGDQSNTGEDHCIPEDNSLVFTLVPPYILVISVLGIIFNVFVLMVFCLHKKACTVAEIYLSNLAGADLALVCFLPFWAEYTRKGFDWPFSESLCKVTSAVIYMNAFCSIYFLVMVSIDRYVALVHPLSHERIRRPFYAKLGCLFVWGLGLVFALPIFIYRKLEFNSQLNLTHCSLNLTFPEQYLASEVTTITFSFIVPVIIILFCTVKIIQTLRKRLMEVLNIQKTDQKATTLILAVLLAFLICWVPFHVTKILDVLRNTGILKCHITLTIVQQISTYFAFFNSVLNPILYVLVGKTFQKRKTAQNVRWLFMRGKHRNCCGASVHEKIKVGIRIKSAT</sequence>
<dbReference type="Ensembl" id="ENSMZET00005003785.1">
    <property type="protein sequence ID" value="ENSMZEP00005003632.1"/>
    <property type="gene ID" value="ENSMZEG00005002811.1"/>
</dbReference>
<dbReference type="AlphaFoldDB" id="A0A3P9B1L9"/>
<feature type="domain" description="G-protein coupled receptors family 1 profile" evidence="13">
    <location>
        <begin position="79"/>
        <end position="332"/>
    </location>
</feature>
<dbReference type="PRINTS" id="PR00425">
    <property type="entry name" value="BRADYKININR"/>
</dbReference>
<feature type="transmembrane region" description="Helical" evidence="12">
    <location>
        <begin position="68"/>
        <end position="87"/>
    </location>
</feature>
<dbReference type="PROSITE" id="PS00237">
    <property type="entry name" value="G_PROTEIN_RECEP_F1_1"/>
    <property type="match status" value="1"/>
</dbReference>
<dbReference type="GO" id="GO:0060326">
    <property type="term" value="P:cell chemotaxis"/>
    <property type="evidence" value="ECO:0007669"/>
    <property type="project" value="TreeGrafter"/>
</dbReference>
<feature type="transmembrane region" description="Helical" evidence="12">
    <location>
        <begin position="271"/>
        <end position="289"/>
    </location>
</feature>
<dbReference type="InterPro" id="IPR000276">
    <property type="entry name" value="GPCR_Rhodpsn"/>
</dbReference>
<evidence type="ECO:0000256" key="7">
    <source>
        <dbReference type="ARBA" id="ARBA00023157"/>
    </source>
</evidence>
<dbReference type="Gene3D" id="1.20.1070.10">
    <property type="entry name" value="Rhodopsin 7-helix transmembrane proteins"/>
    <property type="match status" value="1"/>
</dbReference>
<evidence type="ECO:0000256" key="11">
    <source>
        <dbReference type="RuleBase" id="RU000688"/>
    </source>
</evidence>
<evidence type="ECO:0000313" key="15">
    <source>
        <dbReference type="Proteomes" id="UP000265160"/>
    </source>
</evidence>
<dbReference type="GO" id="GO:0019722">
    <property type="term" value="P:calcium-mediated signaling"/>
    <property type="evidence" value="ECO:0007669"/>
    <property type="project" value="TreeGrafter"/>
</dbReference>
<evidence type="ECO:0000256" key="5">
    <source>
        <dbReference type="ARBA" id="ARBA00023040"/>
    </source>
</evidence>
<keyword evidence="7" id="KW-1015">Disulfide bond</keyword>
<comment type="similarity">
    <text evidence="11">Belongs to the G-protein coupled receptor 1 family.</text>
</comment>
<evidence type="ECO:0000256" key="10">
    <source>
        <dbReference type="ARBA" id="ARBA00023224"/>
    </source>
</evidence>
<dbReference type="GO" id="GO:0006955">
    <property type="term" value="P:immune response"/>
    <property type="evidence" value="ECO:0007669"/>
    <property type="project" value="TreeGrafter"/>
</dbReference>
<dbReference type="GO" id="GO:0009897">
    <property type="term" value="C:external side of plasma membrane"/>
    <property type="evidence" value="ECO:0007669"/>
    <property type="project" value="TreeGrafter"/>
</dbReference>
<organism evidence="14 15">
    <name type="scientific">Maylandia zebra</name>
    <name type="common">zebra mbuna</name>
    <dbReference type="NCBI Taxonomy" id="106582"/>
    <lineage>
        <taxon>Eukaryota</taxon>
        <taxon>Metazoa</taxon>
        <taxon>Chordata</taxon>
        <taxon>Craniata</taxon>
        <taxon>Vertebrata</taxon>
        <taxon>Euteleostomi</taxon>
        <taxon>Actinopterygii</taxon>
        <taxon>Neopterygii</taxon>
        <taxon>Teleostei</taxon>
        <taxon>Neoteleostei</taxon>
        <taxon>Acanthomorphata</taxon>
        <taxon>Ovalentaria</taxon>
        <taxon>Cichlomorphae</taxon>
        <taxon>Cichliformes</taxon>
        <taxon>Cichlidae</taxon>
        <taxon>African cichlids</taxon>
        <taxon>Pseudocrenilabrinae</taxon>
        <taxon>Haplochromini</taxon>
        <taxon>Maylandia</taxon>
        <taxon>Maylandia zebra complex</taxon>
    </lineage>
</organism>
<dbReference type="PANTHER" id="PTHR10489">
    <property type="entry name" value="CELL ADHESION MOLECULE"/>
    <property type="match status" value="1"/>
</dbReference>
<dbReference type="PANTHER" id="PTHR10489:SF957">
    <property type="entry name" value="B2 BRADYKININ RECEPTOR"/>
    <property type="match status" value="1"/>
</dbReference>
<dbReference type="GO" id="GO:0007204">
    <property type="term" value="P:positive regulation of cytosolic calcium ion concentration"/>
    <property type="evidence" value="ECO:0007669"/>
    <property type="project" value="TreeGrafter"/>
</dbReference>
<dbReference type="GO" id="GO:0004947">
    <property type="term" value="F:bradykinin receptor activity"/>
    <property type="evidence" value="ECO:0007669"/>
    <property type="project" value="InterPro"/>
</dbReference>
<evidence type="ECO:0000256" key="8">
    <source>
        <dbReference type="ARBA" id="ARBA00023170"/>
    </source>
</evidence>
<name>A0A3P9B1L9_9CICH</name>
<keyword evidence="8 11" id="KW-0675">Receptor</keyword>
<evidence type="ECO:0000256" key="12">
    <source>
        <dbReference type="SAM" id="Phobius"/>
    </source>
</evidence>
<keyword evidence="6 12" id="KW-0472">Membrane</keyword>
<comment type="subcellular location">
    <subcellularLocation>
        <location evidence="1">Cell membrane</location>
        <topology evidence="1">Multi-pass membrane protein</topology>
    </subcellularLocation>
</comment>
<evidence type="ECO:0000256" key="4">
    <source>
        <dbReference type="ARBA" id="ARBA00022989"/>
    </source>
</evidence>
<feature type="transmembrane region" description="Helical" evidence="12">
    <location>
        <begin position="99"/>
        <end position="119"/>
    </location>
</feature>
<reference evidence="14 15" key="1">
    <citation type="journal article" date="2014" name="Nature">
        <title>The genomic substrate for adaptive radiation in African cichlid fish.</title>
        <authorList>
            <person name="Brawand D."/>
            <person name="Wagner C.E."/>
            <person name="Li Y.I."/>
            <person name="Malinsky M."/>
            <person name="Keller I."/>
            <person name="Fan S."/>
            <person name="Simakov O."/>
            <person name="Ng A.Y."/>
            <person name="Lim Z.W."/>
            <person name="Bezault E."/>
            <person name="Turner-Maier J."/>
            <person name="Johnson J."/>
            <person name="Alcazar R."/>
            <person name="Noh H.J."/>
            <person name="Russell P."/>
            <person name="Aken B."/>
            <person name="Alfoldi J."/>
            <person name="Amemiya C."/>
            <person name="Azzouzi N."/>
            <person name="Baroiller J.F."/>
            <person name="Barloy-Hubler F."/>
            <person name="Berlin A."/>
            <person name="Bloomquist R."/>
            <person name="Carleton K.L."/>
            <person name="Conte M.A."/>
            <person name="D'Cotta H."/>
            <person name="Eshel O."/>
            <person name="Gaffney L."/>
            <person name="Galibert F."/>
            <person name="Gante H.F."/>
            <person name="Gnerre S."/>
            <person name="Greuter L."/>
            <person name="Guyon R."/>
            <person name="Haddad N.S."/>
            <person name="Haerty W."/>
            <person name="Harris R.M."/>
            <person name="Hofmann H.A."/>
            <person name="Hourlier T."/>
            <person name="Hulata G."/>
            <person name="Jaffe D.B."/>
            <person name="Lara M."/>
            <person name="Lee A.P."/>
            <person name="MacCallum I."/>
            <person name="Mwaiko S."/>
            <person name="Nikaido M."/>
            <person name="Nishihara H."/>
            <person name="Ozouf-Costaz C."/>
            <person name="Penman D.J."/>
            <person name="Przybylski D."/>
            <person name="Rakotomanga M."/>
            <person name="Renn S.C.P."/>
            <person name="Ribeiro F.J."/>
            <person name="Ron M."/>
            <person name="Salzburger W."/>
            <person name="Sanchez-Pulido L."/>
            <person name="Santos M.E."/>
            <person name="Searle S."/>
            <person name="Sharpe T."/>
            <person name="Swofford R."/>
            <person name="Tan F.J."/>
            <person name="Williams L."/>
            <person name="Young S."/>
            <person name="Yin S."/>
            <person name="Okada N."/>
            <person name="Kocher T.D."/>
            <person name="Miska E.A."/>
            <person name="Lander E.S."/>
            <person name="Venkatesh B."/>
            <person name="Fernald R.D."/>
            <person name="Meyer A."/>
            <person name="Ponting C.P."/>
            <person name="Streelman J.T."/>
            <person name="Lindblad-Toh K."/>
            <person name="Seehausen O."/>
            <person name="Di Palma F."/>
        </authorList>
    </citation>
    <scope>NUCLEOTIDE SEQUENCE</scope>
</reference>
<dbReference type="GeneTree" id="ENSGT01130000278308"/>
<dbReference type="PRINTS" id="PR00237">
    <property type="entry name" value="GPCRRHODOPSN"/>
</dbReference>
<evidence type="ECO:0000256" key="6">
    <source>
        <dbReference type="ARBA" id="ARBA00023136"/>
    </source>
</evidence>
<dbReference type="InterPro" id="IPR050119">
    <property type="entry name" value="CCR1-9-like"/>
</dbReference>
<evidence type="ECO:0000256" key="1">
    <source>
        <dbReference type="ARBA" id="ARBA00004651"/>
    </source>
</evidence>
<feature type="transmembrane region" description="Helical" evidence="12">
    <location>
        <begin position="139"/>
        <end position="156"/>
    </location>
</feature>
<keyword evidence="9" id="KW-0325">Glycoprotein</keyword>
<feature type="transmembrane region" description="Helical" evidence="12">
    <location>
        <begin position="232"/>
        <end position="251"/>
    </location>
</feature>
<dbReference type="GO" id="GO:0019957">
    <property type="term" value="F:C-C chemokine binding"/>
    <property type="evidence" value="ECO:0007669"/>
    <property type="project" value="TreeGrafter"/>
</dbReference>
<evidence type="ECO:0000256" key="2">
    <source>
        <dbReference type="ARBA" id="ARBA00022475"/>
    </source>
</evidence>
<keyword evidence="15" id="KW-1185">Reference proteome</keyword>
<evidence type="ECO:0000259" key="13">
    <source>
        <dbReference type="PROSITE" id="PS50262"/>
    </source>
</evidence>
<keyword evidence="3 11" id="KW-0812">Transmembrane</keyword>